<reference evidence="2 3" key="1">
    <citation type="submission" date="2019-05" db="EMBL/GenBank/DDBJ databases">
        <title>Georgenia *** sp. nov., and Georgenia *** sp. nov., isolated from the intestinal contents of plateau pika (Ochotona curzoniae) in the Qinghai-Tibet plateau of China.</title>
        <authorList>
            <person name="Tian Z."/>
        </authorList>
    </citation>
    <scope>NUCLEOTIDE SEQUENCE [LARGE SCALE GENOMIC DNA]</scope>
    <source>
        <strain evidence="2 3">Z443</strain>
    </source>
</reference>
<dbReference type="GO" id="GO:0006629">
    <property type="term" value="P:lipid metabolic process"/>
    <property type="evidence" value="ECO:0007669"/>
    <property type="project" value="InterPro"/>
</dbReference>
<evidence type="ECO:0000259" key="1">
    <source>
        <dbReference type="PROSITE" id="PS51704"/>
    </source>
</evidence>
<dbReference type="Proteomes" id="UP000314616">
    <property type="component" value="Chromosome"/>
</dbReference>
<dbReference type="AlphaFoldDB" id="A0A5B8C9J9"/>
<accession>A0A5B8C9J9</accession>
<dbReference type="RefSeq" id="WP_139931686.1">
    <property type="nucleotide sequence ID" value="NZ_CP040915.1"/>
</dbReference>
<dbReference type="KEGG" id="gyu:FE374_17585"/>
<dbReference type="SUPFAM" id="SSF51695">
    <property type="entry name" value="PLC-like phosphodiesterases"/>
    <property type="match status" value="1"/>
</dbReference>
<organism evidence="2 3">
    <name type="scientific">Georgenia yuyongxinii</name>
    <dbReference type="NCBI Taxonomy" id="2589797"/>
    <lineage>
        <taxon>Bacteria</taxon>
        <taxon>Bacillati</taxon>
        <taxon>Actinomycetota</taxon>
        <taxon>Actinomycetes</taxon>
        <taxon>Micrococcales</taxon>
        <taxon>Bogoriellaceae</taxon>
        <taxon>Georgenia</taxon>
    </lineage>
</organism>
<dbReference type="OrthoDB" id="5241788at2"/>
<evidence type="ECO:0000313" key="2">
    <source>
        <dbReference type="EMBL" id="QDC26820.1"/>
    </source>
</evidence>
<dbReference type="InterPro" id="IPR030395">
    <property type="entry name" value="GP_PDE_dom"/>
</dbReference>
<protein>
    <submittedName>
        <fullName evidence="2">Glycerophosphodiester phosphodiesterase</fullName>
    </submittedName>
</protein>
<proteinExistence type="predicted"/>
<sequence>MLAAAASLLAPTGLYGSHPGPYAVAHRGGAGLAAENTLAAFERSAALGVTYLETDVRTTADGVPLAFHDRALDRVTDLRGPVAAHPWAHVRRARVLGTEPVVALEDLLGSFAQACFMIDVKEARSVAPTIAAIRRTGTAGRVCVAGGWDTWLAAIRRECGPALTTALGWRALTALIGCARTGSRPPGAIATAPFAHVAWRLGAMGIMSAPRVATRLVSMAHDLGVRVITWTVDDAPSIHRLLHDGVDGVITDRPDVLREVLVGRGMWVPRR</sequence>
<name>A0A5B8C9J9_9MICO</name>
<dbReference type="PROSITE" id="PS50007">
    <property type="entry name" value="PIPLC_X_DOMAIN"/>
    <property type="match status" value="1"/>
</dbReference>
<gene>
    <name evidence="2" type="ORF">FE374_17585</name>
</gene>
<feature type="domain" description="GP-PDE" evidence="1">
    <location>
        <begin position="21"/>
        <end position="261"/>
    </location>
</feature>
<dbReference type="EMBL" id="CP040915">
    <property type="protein sequence ID" value="QDC26820.1"/>
    <property type="molecule type" value="Genomic_DNA"/>
</dbReference>
<dbReference type="InterPro" id="IPR017946">
    <property type="entry name" value="PLC-like_Pdiesterase_TIM-brl"/>
</dbReference>
<dbReference type="PANTHER" id="PTHR43805:SF1">
    <property type="entry name" value="GP-PDE DOMAIN-CONTAINING PROTEIN"/>
    <property type="match status" value="1"/>
</dbReference>
<evidence type="ECO:0000313" key="3">
    <source>
        <dbReference type="Proteomes" id="UP000314616"/>
    </source>
</evidence>
<dbReference type="Gene3D" id="3.20.20.190">
    <property type="entry name" value="Phosphatidylinositol (PI) phosphodiesterase"/>
    <property type="match status" value="1"/>
</dbReference>
<dbReference type="PROSITE" id="PS51704">
    <property type="entry name" value="GP_PDE"/>
    <property type="match status" value="1"/>
</dbReference>
<dbReference type="PANTHER" id="PTHR43805">
    <property type="entry name" value="GLYCEROPHOSPHORYL DIESTER PHOSPHODIESTERASE"/>
    <property type="match status" value="1"/>
</dbReference>
<dbReference type="GO" id="GO:0008081">
    <property type="term" value="F:phosphoric diester hydrolase activity"/>
    <property type="evidence" value="ECO:0007669"/>
    <property type="project" value="InterPro"/>
</dbReference>
<dbReference type="Pfam" id="PF03009">
    <property type="entry name" value="GDPD"/>
    <property type="match status" value="2"/>
</dbReference>